<protein>
    <recommendedName>
        <fullName evidence="4">N-acetyltransferase domain-containing protein</fullName>
    </recommendedName>
</protein>
<dbReference type="Proteomes" id="UP001146120">
    <property type="component" value="Unassembled WGS sequence"/>
</dbReference>
<evidence type="ECO:0000313" key="5">
    <source>
        <dbReference type="EMBL" id="DBA03194.1"/>
    </source>
</evidence>
<feature type="compositionally biased region" description="Basic and acidic residues" evidence="3">
    <location>
        <begin position="131"/>
        <end position="142"/>
    </location>
</feature>
<sequence length="209" mass="22411">MASPTSSLAATSVSAAAAAAPFHLVPLAGAPDVVHGVRKLNLGALPVQCPAVCYTRAEQDADALQLSWAAVTPQGKVIGGVLAELEGNVVVIRTLAVDSGWRQRSVGRRLIEQVQHQTRQLMAAIASDNDEGSKQGHDDDNSTARAPNMRLPSRTLTPGASVSLQLHVHVGNTDAQAFYERIGFAQTARLTNYYRRLEPRDCFVYSLEL</sequence>
<gene>
    <name evidence="5" type="ORF">N0F65_003914</name>
</gene>
<dbReference type="PANTHER" id="PTHR42919:SF8">
    <property type="entry name" value="N-ALPHA-ACETYLTRANSFERASE 50"/>
    <property type="match status" value="1"/>
</dbReference>
<dbReference type="GO" id="GO:0031415">
    <property type="term" value="C:NatA complex"/>
    <property type="evidence" value="ECO:0007669"/>
    <property type="project" value="TreeGrafter"/>
</dbReference>
<reference evidence="5" key="1">
    <citation type="submission" date="2022-11" db="EMBL/GenBank/DDBJ databases">
        <authorList>
            <person name="Morgan W.R."/>
            <person name="Tartar A."/>
        </authorList>
    </citation>
    <scope>NUCLEOTIDE SEQUENCE</scope>
    <source>
        <strain evidence="5">ARSEF 373</strain>
    </source>
</reference>
<keyword evidence="6" id="KW-1185">Reference proteome</keyword>
<comment type="caution">
    <text evidence="5">The sequence shown here is derived from an EMBL/GenBank/DDBJ whole genome shotgun (WGS) entry which is preliminary data.</text>
</comment>
<dbReference type="InterPro" id="IPR016181">
    <property type="entry name" value="Acyl_CoA_acyltransferase"/>
</dbReference>
<dbReference type="CDD" id="cd04301">
    <property type="entry name" value="NAT_SF"/>
    <property type="match status" value="1"/>
</dbReference>
<evidence type="ECO:0000256" key="3">
    <source>
        <dbReference type="SAM" id="MobiDB-lite"/>
    </source>
</evidence>
<feature type="domain" description="N-acetyltransferase" evidence="4">
    <location>
        <begin position="22"/>
        <end position="209"/>
    </location>
</feature>
<dbReference type="Gene3D" id="3.40.630.30">
    <property type="match status" value="1"/>
</dbReference>
<evidence type="ECO:0000256" key="2">
    <source>
        <dbReference type="ARBA" id="ARBA00023315"/>
    </source>
</evidence>
<dbReference type="AlphaFoldDB" id="A0AAV2ZCZ0"/>
<keyword evidence="1" id="KW-0808">Transferase</keyword>
<keyword evidence="2" id="KW-0012">Acyltransferase</keyword>
<proteinExistence type="predicted"/>
<dbReference type="GO" id="GO:0016747">
    <property type="term" value="F:acyltransferase activity, transferring groups other than amino-acyl groups"/>
    <property type="evidence" value="ECO:0007669"/>
    <property type="project" value="InterPro"/>
</dbReference>
<dbReference type="GO" id="GO:0007064">
    <property type="term" value="P:mitotic sister chromatid cohesion"/>
    <property type="evidence" value="ECO:0007669"/>
    <property type="project" value="TreeGrafter"/>
</dbReference>
<organism evidence="5 6">
    <name type="scientific">Lagenidium giganteum</name>
    <dbReference type="NCBI Taxonomy" id="4803"/>
    <lineage>
        <taxon>Eukaryota</taxon>
        <taxon>Sar</taxon>
        <taxon>Stramenopiles</taxon>
        <taxon>Oomycota</taxon>
        <taxon>Peronosporomycetes</taxon>
        <taxon>Pythiales</taxon>
        <taxon>Pythiaceae</taxon>
    </lineage>
</organism>
<accession>A0AAV2ZCZ0</accession>
<dbReference type="SUPFAM" id="SSF55729">
    <property type="entry name" value="Acyl-CoA N-acyltransferases (Nat)"/>
    <property type="match status" value="1"/>
</dbReference>
<evidence type="ECO:0000313" key="6">
    <source>
        <dbReference type="Proteomes" id="UP001146120"/>
    </source>
</evidence>
<dbReference type="InterPro" id="IPR051556">
    <property type="entry name" value="N-term/lysine_N-AcTrnsfr"/>
</dbReference>
<reference evidence="5" key="2">
    <citation type="journal article" date="2023" name="Microbiol Resour">
        <title>Decontamination and Annotation of the Draft Genome Sequence of the Oomycete Lagenidium giganteum ARSEF 373.</title>
        <authorList>
            <person name="Morgan W.R."/>
            <person name="Tartar A."/>
        </authorList>
    </citation>
    <scope>NUCLEOTIDE SEQUENCE</scope>
    <source>
        <strain evidence="5">ARSEF 373</strain>
    </source>
</reference>
<dbReference type="PANTHER" id="PTHR42919">
    <property type="entry name" value="N-ALPHA-ACETYLTRANSFERASE"/>
    <property type="match status" value="1"/>
</dbReference>
<dbReference type="InterPro" id="IPR000182">
    <property type="entry name" value="GNAT_dom"/>
</dbReference>
<evidence type="ECO:0000259" key="4">
    <source>
        <dbReference type="PROSITE" id="PS51186"/>
    </source>
</evidence>
<evidence type="ECO:0000256" key="1">
    <source>
        <dbReference type="ARBA" id="ARBA00022679"/>
    </source>
</evidence>
<feature type="region of interest" description="Disordered" evidence="3">
    <location>
        <begin position="126"/>
        <end position="154"/>
    </location>
</feature>
<dbReference type="EMBL" id="DAKRPA010000022">
    <property type="protein sequence ID" value="DBA03194.1"/>
    <property type="molecule type" value="Genomic_DNA"/>
</dbReference>
<name>A0AAV2ZCZ0_9STRA</name>
<dbReference type="PROSITE" id="PS51186">
    <property type="entry name" value="GNAT"/>
    <property type="match status" value="1"/>
</dbReference>
<dbReference type="Pfam" id="PF13508">
    <property type="entry name" value="Acetyltransf_7"/>
    <property type="match status" value="1"/>
</dbReference>